<dbReference type="RefSeq" id="WP_234658583.1">
    <property type="nucleotide sequence ID" value="NZ_CP094997.1"/>
</dbReference>
<gene>
    <name evidence="1" type="ORF">LXM26_28965</name>
</gene>
<dbReference type="AlphaFoldDB" id="A0A9X1PQI4"/>
<dbReference type="EMBL" id="JAJTTC010000012">
    <property type="protein sequence ID" value="MCF0065582.1"/>
    <property type="molecule type" value="Genomic_DNA"/>
</dbReference>
<organism evidence="1 2">
    <name type="scientific">Dyadobacter chenwenxiniae</name>
    <dbReference type="NCBI Taxonomy" id="2906456"/>
    <lineage>
        <taxon>Bacteria</taxon>
        <taxon>Pseudomonadati</taxon>
        <taxon>Bacteroidota</taxon>
        <taxon>Cytophagia</taxon>
        <taxon>Cytophagales</taxon>
        <taxon>Spirosomataceae</taxon>
        <taxon>Dyadobacter</taxon>
    </lineage>
</organism>
<evidence type="ECO:0000313" key="2">
    <source>
        <dbReference type="Proteomes" id="UP001139000"/>
    </source>
</evidence>
<comment type="caution">
    <text evidence="1">The sequence shown here is derived from an EMBL/GenBank/DDBJ whole genome shotgun (WGS) entry which is preliminary data.</text>
</comment>
<proteinExistence type="predicted"/>
<reference evidence="1" key="1">
    <citation type="submission" date="2021-12" db="EMBL/GenBank/DDBJ databases">
        <title>Novel species in genus Dyadobacter.</title>
        <authorList>
            <person name="Ma C."/>
        </authorList>
    </citation>
    <scope>NUCLEOTIDE SEQUENCE</scope>
    <source>
        <strain evidence="1">LJ419</strain>
    </source>
</reference>
<keyword evidence="2" id="KW-1185">Reference proteome</keyword>
<accession>A0A9X1PQI4</accession>
<dbReference type="Proteomes" id="UP001139000">
    <property type="component" value="Unassembled WGS sequence"/>
</dbReference>
<evidence type="ECO:0000313" key="1">
    <source>
        <dbReference type="EMBL" id="MCF0065582.1"/>
    </source>
</evidence>
<protein>
    <submittedName>
        <fullName evidence="1">Uncharacterized protein</fullName>
    </submittedName>
</protein>
<sequence>MKVSITISFLLIITLPSCNQTGVKVPFGPLDGQAANMQKIVALPVPLIGDWQSKPAGNIPRLCKTTRWNGNLWHRKEN</sequence>
<name>A0A9X1PQI4_9BACT</name>